<evidence type="ECO:0000313" key="5">
    <source>
        <dbReference type="WBParaSite" id="HNAJ_0000818801-mRNA-1"/>
    </source>
</evidence>
<protein>
    <submittedName>
        <fullName evidence="3 5">Uncharacterized protein</fullName>
    </submittedName>
</protein>
<dbReference type="EMBL" id="UZAE01012217">
    <property type="protein sequence ID" value="VDO04050.1"/>
    <property type="molecule type" value="Genomic_DNA"/>
</dbReference>
<feature type="compositionally biased region" description="Acidic residues" evidence="1">
    <location>
        <begin position="47"/>
        <end position="93"/>
    </location>
</feature>
<gene>
    <name evidence="3" type="ORF">HNAJ_LOCUS8184</name>
</gene>
<dbReference type="Proteomes" id="UP000278807">
    <property type="component" value="Unassembled WGS sequence"/>
</dbReference>
<evidence type="ECO:0000256" key="2">
    <source>
        <dbReference type="SAM" id="SignalP"/>
    </source>
</evidence>
<keyword evidence="2" id="KW-0732">Signal</keyword>
<dbReference type="AlphaFoldDB" id="A0A0R3TLQ1"/>
<evidence type="ECO:0000256" key="1">
    <source>
        <dbReference type="SAM" id="MobiDB-lite"/>
    </source>
</evidence>
<name>A0A0R3TLQ1_RODNA</name>
<organism evidence="5">
    <name type="scientific">Rodentolepis nana</name>
    <name type="common">Dwarf tapeworm</name>
    <name type="synonym">Hymenolepis nana</name>
    <dbReference type="NCBI Taxonomy" id="102285"/>
    <lineage>
        <taxon>Eukaryota</taxon>
        <taxon>Metazoa</taxon>
        <taxon>Spiralia</taxon>
        <taxon>Lophotrochozoa</taxon>
        <taxon>Platyhelminthes</taxon>
        <taxon>Cestoda</taxon>
        <taxon>Eucestoda</taxon>
        <taxon>Cyclophyllidea</taxon>
        <taxon>Hymenolepididae</taxon>
        <taxon>Rodentolepis</taxon>
    </lineage>
</organism>
<proteinExistence type="predicted"/>
<feature type="chain" id="PRO_5043131920" evidence="2">
    <location>
        <begin position="24"/>
        <end position="93"/>
    </location>
</feature>
<dbReference type="WBParaSite" id="HNAJ_0000818801-mRNA-1">
    <property type="protein sequence ID" value="HNAJ_0000818801-mRNA-1"/>
    <property type="gene ID" value="HNAJ_0000818801"/>
</dbReference>
<reference evidence="5" key="1">
    <citation type="submission" date="2017-02" db="UniProtKB">
        <authorList>
            <consortium name="WormBaseParasite"/>
        </authorList>
    </citation>
    <scope>IDENTIFICATION</scope>
</reference>
<feature type="region of interest" description="Disordered" evidence="1">
    <location>
        <begin position="37"/>
        <end position="93"/>
    </location>
</feature>
<evidence type="ECO:0000313" key="3">
    <source>
        <dbReference type="EMBL" id="VDO04050.1"/>
    </source>
</evidence>
<sequence>MRGICSWIFIVVFLLTKAYDAEGRPCNFGDLVDATLGFTGCPPRPDGEEEEDEEDEDEDDEDEDEDEDEEDEDEEDEEEEFEEEEEDGEGGEE</sequence>
<accession>A0A0R3TLQ1</accession>
<keyword evidence="4" id="KW-1185">Reference proteome</keyword>
<feature type="signal peptide" evidence="2">
    <location>
        <begin position="1"/>
        <end position="23"/>
    </location>
</feature>
<reference evidence="3 4" key="2">
    <citation type="submission" date="2018-11" db="EMBL/GenBank/DDBJ databases">
        <authorList>
            <consortium name="Pathogen Informatics"/>
        </authorList>
    </citation>
    <scope>NUCLEOTIDE SEQUENCE [LARGE SCALE GENOMIC DNA]</scope>
</reference>
<evidence type="ECO:0000313" key="4">
    <source>
        <dbReference type="Proteomes" id="UP000278807"/>
    </source>
</evidence>